<protein>
    <submittedName>
        <fullName evidence="2">Uncharacterized protein</fullName>
    </submittedName>
</protein>
<sequence length="343" mass="40110">MPPKAAKRKTDEPYSDASSSYWPEGWGWERYTHPDEDASSLTEEEQEKIRNGLRDVLGDDGFNRAMDFIFEKEMAHQEEKLREANAPPPEYKAPDFLRIWRQRYNCGPWGFYAFRIALYGHDDNNKWEEFKIRLNRLVNIPFDRVVQNHRGREYEEVAKGRSMFEIRWIEDKELNGANADTLRKYWHDMKKNKAVKGNFDLNMFFCASPESIESVLLPSQDDLPTAESLSWRDDAPFLLAVMEEESTNSHGEEPYDPEDPHHEANWYKPVFKVPIEIVADDFWVTIERPILELARITRTVRGSTELGGELPKAVLADEPYEHWWGAGPTPRSVKRRIMREGGN</sequence>
<evidence type="ECO:0000313" key="2">
    <source>
        <dbReference type="EMBL" id="KAK2591098.1"/>
    </source>
</evidence>
<organism evidence="2 3">
    <name type="scientific">Conoideocrella luteorostrata</name>
    <dbReference type="NCBI Taxonomy" id="1105319"/>
    <lineage>
        <taxon>Eukaryota</taxon>
        <taxon>Fungi</taxon>
        <taxon>Dikarya</taxon>
        <taxon>Ascomycota</taxon>
        <taxon>Pezizomycotina</taxon>
        <taxon>Sordariomycetes</taxon>
        <taxon>Hypocreomycetidae</taxon>
        <taxon>Hypocreales</taxon>
        <taxon>Clavicipitaceae</taxon>
        <taxon>Conoideocrella</taxon>
    </lineage>
</organism>
<dbReference type="Proteomes" id="UP001251528">
    <property type="component" value="Unassembled WGS sequence"/>
</dbReference>
<comment type="caution">
    <text evidence="2">The sequence shown here is derived from an EMBL/GenBank/DDBJ whole genome shotgun (WGS) entry which is preliminary data.</text>
</comment>
<dbReference type="EMBL" id="JASWJB010000364">
    <property type="protein sequence ID" value="KAK2591098.1"/>
    <property type="molecule type" value="Genomic_DNA"/>
</dbReference>
<evidence type="ECO:0000313" key="3">
    <source>
        <dbReference type="Proteomes" id="UP001251528"/>
    </source>
</evidence>
<evidence type="ECO:0000256" key="1">
    <source>
        <dbReference type="SAM" id="MobiDB-lite"/>
    </source>
</evidence>
<proteinExistence type="predicted"/>
<feature type="region of interest" description="Disordered" evidence="1">
    <location>
        <begin position="1"/>
        <end position="26"/>
    </location>
</feature>
<dbReference type="AlphaFoldDB" id="A0AAJ0CDI1"/>
<gene>
    <name evidence="2" type="ORF">QQS21_011209</name>
</gene>
<accession>A0AAJ0CDI1</accession>
<keyword evidence="3" id="KW-1185">Reference proteome</keyword>
<name>A0AAJ0CDI1_9HYPO</name>
<reference evidence="2" key="1">
    <citation type="submission" date="2023-06" db="EMBL/GenBank/DDBJ databases">
        <title>Conoideocrella luteorostrata (Hypocreales: Clavicipitaceae), a potential biocontrol fungus for elongate hemlock scale in United States Christmas tree production areas.</title>
        <authorList>
            <person name="Barrett H."/>
            <person name="Lovett B."/>
            <person name="Macias A.M."/>
            <person name="Stajich J.E."/>
            <person name="Kasson M.T."/>
        </authorList>
    </citation>
    <scope>NUCLEOTIDE SEQUENCE</scope>
    <source>
        <strain evidence="2">ARSEF 14590</strain>
    </source>
</reference>